<dbReference type="SUPFAM" id="SSF52540">
    <property type="entry name" value="P-loop containing nucleoside triphosphate hydrolases"/>
    <property type="match status" value="1"/>
</dbReference>
<dbReference type="Proteomes" id="UP000177117">
    <property type="component" value="Unassembled WGS sequence"/>
</dbReference>
<dbReference type="Gene3D" id="3.40.50.300">
    <property type="entry name" value="P-loop containing nucleotide triphosphate hydrolases"/>
    <property type="match status" value="1"/>
</dbReference>
<sequence length="243" mass="28023">MEPVQIDEKVLTGQVKVIKSFLKTDLRHNLALVPRPFIIELTGSPGSGKSLTTQVLYDYFRIKGLRVLIPQEAAEVIQHISRTTPLYNIRTGLESLTKIIDESSRHNYDIIIFNRAIFDAYCWAQYWFEKGKLSSPDQSNLKTFFINSFFTSLIDRAYIFVCEAEKAMAREFRVTISKQGRETTNPNSIANLVKIFRDSYSYLHLFHRQLQFIDTTNMTEQEMVDTVAEDLINALAKLKIKSP</sequence>
<dbReference type="AlphaFoldDB" id="A0A1F8EHY4"/>
<dbReference type="EMBL" id="MGJD01000021">
    <property type="protein sequence ID" value="OGN00441.1"/>
    <property type="molecule type" value="Genomic_DNA"/>
</dbReference>
<name>A0A1F8EHY4_9BACT</name>
<evidence type="ECO:0000313" key="2">
    <source>
        <dbReference type="Proteomes" id="UP000177117"/>
    </source>
</evidence>
<comment type="caution">
    <text evidence="1">The sequence shown here is derived from an EMBL/GenBank/DDBJ whole genome shotgun (WGS) entry which is preliminary data.</text>
</comment>
<accession>A0A1F8EHY4</accession>
<organism evidence="1 2">
    <name type="scientific">Candidatus Yanofskybacteria bacterium RIFCSPHIGHO2_01_FULL_41_53</name>
    <dbReference type="NCBI Taxonomy" id="1802663"/>
    <lineage>
        <taxon>Bacteria</taxon>
        <taxon>Candidatus Yanofskyibacteriota</taxon>
    </lineage>
</organism>
<gene>
    <name evidence="1" type="ORF">A2650_03580</name>
</gene>
<evidence type="ECO:0008006" key="3">
    <source>
        <dbReference type="Google" id="ProtNLM"/>
    </source>
</evidence>
<reference evidence="1 2" key="1">
    <citation type="journal article" date="2016" name="Nat. Commun.">
        <title>Thousands of microbial genomes shed light on interconnected biogeochemical processes in an aquifer system.</title>
        <authorList>
            <person name="Anantharaman K."/>
            <person name="Brown C.T."/>
            <person name="Hug L.A."/>
            <person name="Sharon I."/>
            <person name="Castelle C.J."/>
            <person name="Probst A.J."/>
            <person name="Thomas B.C."/>
            <person name="Singh A."/>
            <person name="Wilkins M.J."/>
            <person name="Karaoz U."/>
            <person name="Brodie E.L."/>
            <person name="Williams K.H."/>
            <person name="Hubbard S.S."/>
            <person name="Banfield J.F."/>
        </authorList>
    </citation>
    <scope>NUCLEOTIDE SEQUENCE [LARGE SCALE GENOMIC DNA]</scope>
</reference>
<evidence type="ECO:0000313" key="1">
    <source>
        <dbReference type="EMBL" id="OGN00441.1"/>
    </source>
</evidence>
<proteinExistence type="predicted"/>
<dbReference type="InterPro" id="IPR027417">
    <property type="entry name" value="P-loop_NTPase"/>
</dbReference>
<protein>
    <recommendedName>
        <fullName evidence="3">NadR/Ttd14 AAA domain-containing protein</fullName>
    </recommendedName>
</protein>